<keyword evidence="2" id="KW-1185">Reference proteome</keyword>
<proteinExistence type="predicted"/>
<accession>A0ABR3JN68</accession>
<protein>
    <submittedName>
        <fullName evidence="1">Uncharacterized protein</fullName>
    </submittedName>
</protein>
<evidence type="ECO:0000313" key="2">
    <source>
        <dbReference type="Proteomes" id="UP001556367"/>
    </source>
</evidence>
<name>A0ABR3JN68_9AGAR</name>
<sequence>MFRSPHSDTRMRNPKLVSGHDEHFLPRGPLDVIRPQFALVLRGTFFFHMHCRISFLPSQDSTTPHLISLRASVHWISPAPAFDGSSFRCICIADASVHHDDQ</sequence>
<comment type="caution">
    <text evidence="1">The sequence shown here is derived from an EMBL/GenBank/DDBJ whole genome shotgun (WGS) entry which is preliminary data.</text>
</comment>
<reference evidence="2" key="1">
    <citation type="submission" date="2024-06" db="EMBL/GenBank/DDBJ databases">
        <title>Multi-omics analyses provide insights into the biosynthesis of the anticancer antibiotic pleurotin in Hohenbuehelia grisea.</title>
        <authorList>
            <person name="Weaver J.A."/>
            <person name="Alberti F."/>
        </authorList>
    </citation>
    <scope>NUCLEOTIDE SEQUENCE [LARGE SCALE GENOMIC DNA]</scope>
    <source>
        <strain evidence="2">T-177</strain>
    </source>
</reference>
<organism evidence="1 2">
    <name type="scientific">Hohenbuehelia grisea</name>
    <dbReference type="NCBI Taxonomy" id="104357"/>
    <lineage>
        <taxon>Eukaryota</taxon>
        <taxon>Fungi</taxon>
        <taxon>Dikarya</taxon>
        <taxon>Basidiomycota</taxon>
        <taxon>Agaricomycotina</taxon>
        <taxon>Agaricomycetes</taxon>
        <taxon>Agaricomycetidae</taxon>
        <taxon>Agaricales</taxon>
        <taxon>Pleurotineae</taxon>
        <taxon>Pleurotaceae</taxon>
        <taxon>Hohenbuehelia</taxon>
    </lineage>
</organism>
<gene>
    <name evidence="1" type="ORF">HGRIS_003091</name>
</gene>
<evidence type="ECO:0000313" key="1">
    <source>
        <dbReference type="EMBL" id="KAL0956991.1"/>
    </source>
</evidence>
<dbReference type="EMBL" id="JASNQZ010000006">
    <property type="protein sequence ID" value="KAL0956991.1"/>
    <property type="molecule type" value="Genomic_DNA"/>
</dbReference>
<dbReference type="Proteomes" id="UP001556367">
    <property type="component" value="Unassembled WGS sequence"/>
</dbReference>